<dbReference type="NCBIfam" id="TIGR02251">
    <property type="entry name" value="HIF-SF_euk"/>
    <property type="match status" value="1"/>
</dbReference>
<dbReference type="InterPro" id="IPR011948">
    <property type="entry name" value="Dullard_phosphatase"/>
</dbReference>
<dbReference type="InterPro" id="IPR023214">
    <property type="entry name" value="HAD_sf"/>
</dbReference>
<reference evidence="3 4" key="1">
    <citation type="submission" date="2019-05" db="EMBL/GenBank/DDBJ databases">
        <title>The compact genome of Giardia muris reveals important steps in the evolution of intestinal protozoan parasites.</title>
        <authorList>
            <person name="Xu F."/>
            <person name="Jimenez-Gonzalez A."/>
            <person name="Einarsson E."/>
            <person name="Astvaldsson A."/>
            <person name="Peirasmaki D."/>
            <person name="Eckmann L."/>
            <person name="Andersson J.O."/>
            <person name="Svard S.G."/>
            <person name="Jerlstrom-Hultqvist J."/>
        </authorList>
    </citation>
    <scope>NUCLEOTIDE SEQUENCE [LARGE SCALE GENOMIC DNA]</scope>
    <source>
        <strain evidence="3 4">Roberts-Thomson</strain>
    </source>
</reference>
<dbReference type="InterPro" id="IPR050365">
    <property type="entry name" value="TIM50"/>
</dbReference>
<dbReference type="PROSITE" id="PS50969">
    <property type="entry name" value="FCP1"/>
    <property type="match status" value="1"/>
</dbReference>
<dbReference type="PANTHER" id="PTHR12210">
    <property type="entry name" value="DULLARD PROTEIN PHOSPHATASE"/>
    <property type="match status" value="1"/>
</dbReference>
<dbReference type="Proteomes" id="UP000315496">
    <property type="component" value="Chromosome 3"/>
</dbReference>
<accession>A0A4Z1SS77</accession>
<dbReference type="EMBL" id="VDLU01000003">
    <property type="protein sequence ID" value="TNJ27845.1"/>
    <property type="molecule type" value="Genomic_DNA"/>
</dbReference>
<dbReference type="InterPro" id="IPR036412">
    <property type="entry name" value="HAD-like_sf"/>
</dbReference>
<dbReference type="InterPro" id="IPR004274">
    <property type="entry name" value="FCP1_dom"/>
</dbReference>
<dbReference type="VEuPathDB" id="GiardiaDB:GMRT_12653"/>
<dbReference type="SMART" id="SM00577">
    <property type="entry name" value="CPDc"/>
    <property type="match status" value="1"/>
</dbReference>
<dbReference type="AlphaFoldDB" id="A0A4Z1SS77"/>
<evidence type="ECO:0000259" key="2">
    <source>
        <dbReference type="PROSITE" id="PS50969"/>
    </source>
</evidence>
<keyword evidence="4" id="KW-1185">Reference proteome</keyword>
<feature type="domain" description="FCP1 homology" evidence="2">
    <location>
        <begin position="224"/>
        <end position="388"/>
    </location>
</feature>
<dbReference type="SUPFAM" id="SSF56784">
    <property type="entry name" value="HAD-like"/>
    <property type="match status" value="1"/>
</dbReference>
<dbReference type="OrthoDB" id="277011at2759"/>
<feature type="compositionally biased region" description="Pro residues" evidence="1">
    <location>
        <begin position="19"/>
        <end position="29"/>
    </location>
</feature>
<dbReference type="Pfam" id="PF03031">
    <property type="entry name" value="NIF"/>
    <property type="match status" value="1"/>
</dbReference>
<protein>
    <submittedName>
        <fullName evidence="3">Nuclear LIM interactor-interacting factor 1</fullName>
    </submittedName>
</protein>
<comment type="caution">
    <text evidence="3">The sequence shown here is derived from an EMBL/GenBank/DDBJ whole genome shotgun (WGS) entry which is preliminary data.</text>
</comment>
<gene>
    <name evidence="3" type="ORF">GMRT_12653</name>
</gene>
<dbReference type="Gene3D" id="3.40.50.1000">
    <property type="entry name" value="HAD superfamily/HAD-like"/>
    <property type="match status" value="1"/>
</dbReference>
<organism evidence="3 4">
    <name type="scientific">Giardia muris</name>
    <dbReference type="NCBI Taxonomy" id="5742"/>
    <lineage>
        <taxon>Eukaryota</taxon>
        <taxon>Metamonada</taxon>
        <taxon>Diplomonadida</taxon>
        <taxon>Hexamitidae</taxon>
        <taxon>Giardiinae</taxon>
        <taxon>Giardia</taxon>
    </lineage>
</organism>
<feature type="compositionally biased region" description="Low complexity" evidence="1">
    <location>
        <begin position="177"/>
        <end position="189"/>
    </location>
</feature>
<dbReference type="FunFam" id="3.40.50.1000:FF:000093">
    <property type="entry name" value="NLI interacting factor-like phosphatase family protein"/>
    <property type="match status" value="1"/>
</dbReference>
<dbReference type="GO" id="GO:0016791">
    <property type="term" value="F:phosphatase activity"/>
    <property type="evidence" value="ECO:0007669"/>
    <property type="project" value="InterPro"/>
</dbReference>
<evidence type="ECO:0000313" key="4">
    <source>
        <dbReference type="Proteomes" id="UP000315496"/>
    </source>
</evidence>
<evidence type="ECO:0000256" key="1">
    <source>
        <dbReference type="SAM" id="MobiDB-lite"/>
    </source>
</evidence>
<sequence length="402" mass="44518">MTDLSSIITQVNRGDTLPTVPPAPKPVAPAAPTRKSRTAFGGCCGGKRPRTQRSAASARLQETHVMTGNAQQLQSVIAISTQIENSMLREEQIARPSVPEAGASIEIRTRAEPTTELTMHVPLPGSVGKGGHYETEEGFSVRVARKEQVTELTPPGTDGNVHNILPPEKEVAEALQPESEPSSGVPSPELDVETVQREQKPIYFTKQPDWKPAPGALLPPPLEQHYYKKLLVLDLDETLVHSSFNKVDNADMVINISIDDPATRATVTHSVYVYKRPFVDEFLEAMSRHYELAIFTASLKVYCDAVMEQLDPQGICTHRLYRNSCVQSNGVFVKDMTLLGRPLESVIILDNCAASYMFQPENGILAIPFYDDKSDTFLKDIEDTMVRLSRVDDVRIYLRNCS</sequence>
<feature type="region of interest" description="Disordered" evidence="1">
    <location>
        <begin position="12"/>
        <end position="54"/>
    </location>
</feature>
<feature type="region of interest" description="Disordered" evidence="1">
    <location>
        <begin position="173"/>
        <end position="194"/>
    </location>
</feature>
<name>A0A4Z1SS77_GIAMU</name>
<proteinExistence type="predicted"/>
<evidence type="ECO:0000313" key="3">
    <source>
        <dbReference type="EMBL" id="TNJ27845.1"/>
    </source>
</evidence>
<dbReference type="CDD" id="cd07521">
    <property type="entry name" value="HAD_FCP1-like"/>
    <property type="match status" value="1"/>
</dbReference>